<proteinExistence type="predicted"/>
<sequence>MSCLSWYCQGLGSPRSVLFLKGLIRVQNSTVVILIETLVHSNKIEELRVKFGYDCCFFVDCVGKSGGLAVIWEDKDIISISGYSNNYIDMREIDHMGVTLTGFYGFPQRSRRRNFWDLLISLSPIWSGPWVCIRDFNDLLNPDDKLGGGDHPNYFFQGFHNAADCCNFSDILLHGYPFTWERGKGSSHWVQERLDRALANLNWLDYFHNCRLSNLSHSVSDHSPMFLYFEFRWFSFKRGRFKFEIAWLINNDLKEVVRKYWVSSSGSLLHCLHGCGTYLKDSSKSLHGNYRQLIARKKEQLDCIRRMNDANSGALFASIKNELNSLIAQEEAYWK</sequence>
<gene>
    <name evidence="1" type="ORF">P3X46_012033</name>
</gene>
<keyword evidence="2" id="KW-1185">Reference proteome</keyword>
<accession>A0ABQ9MCV3</accession>
<evidence type="ECO:0000313" key="2">
    <source>
        <dbReference type="Proteomes" id="UP001174677"/>
    </source>
</evidence>
<comment type="caution">
    <text evidence="1">The sequence shown here is derived from an EMBL/GenBank/DDBJ whole genome shotgun (WGS) entry which is preliminary data.</text>
</comment>
<evidence type="ECO:0000313" key="1">
    <source>
        <dbReference type="EMBL" id="KAJ9176753.1"/>
    </source>
</evidence>
<dbReference type="InterPro" id="IPR036691">
    <property type="entry name" value="Endo/exonu/phosph_ase_sf"/>
</dbReference>
<dbReference type="PANTHER" id="PTHR33710:SF64">
    <property type="entry name" value="ENDONUCLEASE_EXONUCLEASE_PHOSPHATASE DOMAIN-CONTAINING PROTEIN"/>
    <property type="match status" value="1"/>
</dbReference>
<reference evidence="1" key="1">
    <citation type="journal article" date="2023" name="Plant Biotechnol. J.">
        <title>Chromosome-level wild Hevea brasiliensis genome provides new tools for genomic-assisted breeding and valuable loci to elevate rubber yield.</title>
        <authorList>
            <person name="Cheng H."/>
            <person name="Song X."/>
            <person name="Hu Y."/>
            <person name="Wu T."/>
            <person name="Yang Q."/>
            <person name="An Z."/>
            <person name="Feng S."/>
            <person name="Deng Z."/>
            <person name="Wu W."/>
            <person name="Zeng X."/>
            <person name="Tu M."/>
            <person name="Wang X."/>
            <person name="Huang H."/>
        </authorList>
    </citation>
    <scope>NUCLEOTIDE SEQUENCE</scope>
    <source>
        <strain evidence="1">MT/VB/25A 57/8</strain>
    </source>
</reference>
<protein>
    <recommendedName>
        <fullName evidence="3">Endonuclease/exonuclease/phosphatase domain-containing protein</fullName>
    </recommendedName>
</protein>
<name>A0ABQ9MCV3_HEVBR</name>
<dbReference type="Proteomes" id="UP001174677">
    <property type="component" value="Chromosome 7"/>
</dbReference>
<dbReference type="SUPFAM" id="SSF56219">
    <property type="entry name" value="DNase I-like"/>
    <property type="match status" value="1"/>
</dbReference>
<evidence type="ECO:0008006" key="3">
    <source>
        <dbReference type="Google" id="ProtNLM"/>
    </source>
</evidence>
<dbReference type="EMBL" id="JARPOI010000007">
    <property type="protein sequence ID" value="KAJ9176753.1"/>
    <property type="molecule type" value="Genomic_DNA"/>
</dbReference>
<dbReference type="Gene3D" id="3.60.10.10">
    <property type="entry name" value="Endonuclease/exonuclease/phosphatase"/>
    <property type="match status" value="1"/>
</dbReference>
<dbReference type="PANTHER" id="PTHR33710">
    <property type="entry name" value="BNAC02G09200D PROTEIN"/>
    <property type="match status" value="1"/>
</dbReference>
<organism evidence="1 2">
    <name type="scientific">Hevea brasiliensis</name>
    <name type="common">Para rubber tree</name>
    <name type="synonym">Siphonia brasiliensis</name>
    <dbReference type="NCBI Taxonomy" id="3981"/>
    <lineage>
        <taxon>Eukaryota</taxon>
        <taxon>Viridiplantae</taxon>
        <taxon>Streptophyta</taxon>
        <taxon>Embryophyta</taxon>
        <taxon>Tracheophyta</taxon>
        <taxon>Spermatophyta</taxon>
        <taxon>Magnoliopsida</taxon>
        <taxon>eudicotyledons</taxon>
        <taxon>Gunneridae</taxon>
        <taxon>Pentapetalae</taxon>
        <taxon>rosids</taxon>
        <taxon>fabids</taxon>
        <taxon>Malpighiales</taxon>
        <taxon>Euphorbiaceae</taxon>
        <taxon>Crotonoideae</taxon>
        <taxon>Micrandreae</taxon>
        <taxon>Hevea</taxon>
    </lineage>
</organism>